<feature type="domain" description="Prolamin-like" evidence="10">
    <location>
        <begin position="24"/>
        <end position="88"/>
    </location>
</feature>
<dbReference type="InterPro" id="IPR044711">
    <property type="entry name" value="EC11-15"/>
</dbReference>
<evidence type="ECO:0000313" key="12">
    <source>
        <dbReference type="Proteomes" id="UP000685013"/>
    </source>
</evidence>
<dbReference type="GO" id="GO:0031410">
    <property type="term" value="C:cytoplasmic vesicle"/>
    <property type="evidence" value="ECO:0007669"/>
    <property type="project" value="UniProtKB-SubCell"/>
</dbReference>
<dbReference type="InterPro" id="IPR008502">
    <property type="entry name" value="Prolamin-like"/>
</dbReference>
<evidence type="ECO:0000256" key="5">
    <source>
        <dbReference type="ARBA" id="ARBA00023279"/>
    </source>
</evidence>
<keyword evidence="5" id="KW-0278">Fertilization</keyword>
<comment type="subcellular location">
    <subcellularLocation>
        <location evidence="1">Cytoplasmic vesicle</location>
    </subcellularLocation>
    <subcellularLocation>
        <location evidence="2">Secreted</location>
    </subcellularLocation>
</comment>
<dbReference type="EMBL" id="JAGKQH010000015">
    <property type="protein sequence ID" value="KAG6578886.1"/>
    <property type="molecule type" value="Genomic_DNA"/>
</dbReference>
<dbReference type="PANTHER" id="PTHR35293:SF1">
    <property type="entry name" value="EGG CELL-SECRETED PROTEIN 1.5"/>
    <property type="match status" value="1"/>
</dbReference>
<feature type="compositionally biased region" description="Pro residues" evidence="9">
    <location>
        <begin position="93"/>
        <end position="107"/>
    </location>
</feature>
<feature type="non-terminal residue" evidence="11">
    <location>
        <position position="1"/>
    </location>
</feature>
<keyword evidence="3" id="KW-0964">Secreted</keyword>
<evidence type="ECO:0000256" key="6">
    <source>
        <dbReference type="ARBA" id="ARBA00023329"/>
    </source>
</evidence>
<evidence type="ECO:0000256" key="7">
    <source>
        <dbReference type="ARBA" id="ARBA00034457"/>
    </source>
</evidence>
<name>A0AAV6MCI0_9ROSI</name>
<evidence type="ECO:0000256" key="1">
    <source>
        <dbReference type="ARBA" id="ARBA00004541"/>
    </source>
</evidence>
<protein>
    <submittedName>
        <fullName evidence="11">Egg cell-secreted protein 1.1</fullName>
    </submittedName>
</protein>
<evidence type="ECO:0000313" key="11">
    <source>
        <dbReference type="EMBL" id="KAG6578886.1"/>
    </source>
</evidence>
<dbReference type="GO" id="GO:0005576">
    <property type="term" value="C:extracellular region"/>
    <property type="evidence" value="ECO:0007669"/>
    <property type="project" value="UniProtKB-SubCell"/>
</dbReference>
<comment type="function">
    <text evidence="7">Involved in the regulation of gamete interactions during the double fertilization and to prevent multiple-pollen tube attraction; mediates the redistribution of the gamete fusogen HAP2/GCS1 to the cell surface after secretion upon sperm arrival.</text>
</comment>
<dbReference type="GO" id="GO:0009567">
    <property type="term" value="P:double fertilization forming a zygote and endosperm"/>
    <property type="evidence" value="ECO:0007669"/>
    <property type="project" value="InterPro"/>
</dbReference>
<keyword evidence="12" id="KW-1185">Reference proteome</keyword>
<reference evidence="11 12" key="1">
    <citation type="journal article" date="2021" name="Hortic Res">
        <title>The domestication of Cucurbita argyrosperma as revealed by the genome of its wild relative.</title>
        <authorList>
            <person name="Barrera-Redondo J."/>
            <person name="Sanchez-de la Vega G."/>
            <person name="Aguirre-Liguori J.A."/>
            <person name="Castellanos-Morales G."/>
            <person name="Gutierrez-Guerrero Y.T."/>
            <person name="Aguirre-Dugua X."/>
            <person name="Aguirre-Planter E."/>
            <person name="Tenaillon M.I."/>
            <person name="Lira-Saade R."/>
            <person name="Eguiarte L.E."/>
        </authorList>
    </citation>
    <scope>NUCLEOTIDE SEQUENCE [LARGE SCALE GENOMIC DNA]</scope>
    <source>
        <strain evidence="11">JBR-2021</strain>
    </source>
</reference>
<organism evidence="11 12">
    <name type="scientific">Cucurbita argyrosperma subsp. sororia</name>
    <dbReference type="NCBI Taxonomy" id="37648"/>
    <lineage>
        <taxon>Eukaryota</taxon>
        <taxon>Viridiplantae</taxon>
        <taxon>Streptophyta</taxon>
        <taxon>Embryophyta</taxon>
        <taxon>Tracheophyta</taxon>
        <taxon>Spermatophyta</taxon>
        <taxon>Magnoliopsida</taxon>
        <taxon>eudicotyledons</taxon>
        <taxon>Gunneridae</taxon>
        <taxon>Pentapetalae</taxon>
        <taxon>rosids</taxon>
        <taxon>fabids</taxon>
        <taxon>Cucurbitales</taxon>
        <taxon>Cucurbitaceae</taxon>
        <taxon>Cucurbiteae</taxon>
        <taxon>Cucurbita</taxon>
    </lineage>
</organism>
<dbReference type="AlphaFoldDB" id="A0AAV6MCI0"/>
<sequence>MAESTQNPTVSIATRLKVEGNASECWGSLFQLQACSSEIITFFLNGKIHLSPKCCHSIDIIQHKCWPTLLSSLGYTAEEGNILEVYCDTTDSKPPPTPPSPPLPPSMEPEGLAP</sequence>
<evidence type="ECO:0000256" key="3">
    <source>
        <dbReference type="ARBA" id="ARBA00022525"/>
    </source>
</evidence>
<feature type="region of interest" description="Disordered" evidence="9">
    <location>
        <begin position="87"/>
        <end position="114"/>
    </location>
</feature>
<dbReference type="PANTHER" id="PTHR35293">
    <property type="entry name" value="EGG CELL-SECRETED PROTEIN 1.5"/>
    <property type="match status" value="1"/>
</dbReference>
<dbReference type="GO" id="GO:0080155">
    <property type="term" value="P:regulation of double fertilization forming a zygote and endosperm"/>
    <property type="evidence" value="ECO:0007669"/>
    <property type="project" value="UniProtKB-ARBA"/>
</dbReference>
<accession>A0AAV6MCI0</accession>
<comment type="caution">
    <text evidence="11">The sequence shown here is derived from an EMBL/GenBank/DDBJ whole genome shotgun (WGS) entry which is preliminary data.</text>
</comment>
<dbReference type="Proteomes" id="UP000685013">
    <property type="component" value="Chromosome 15"/>
</dbReference>
<evidence type="ECO:0000256" key="9">
    <source>
        <dbReference type="SAM" id="MobiDB-lite"/>
    </source>
</evidence>
<comment type="similarity">
    <text evidence="8">Belongs to the plant egg cell-secreted peptide family.</text>
</comment>
<proteinExistence type="inferred from homology"/>
<evidence type="ECO:0000256" key="4">
    <source>
        <dbReference type="ARBA" id="ARBA00022729"/>
    </source>
</evidence>
<keyword evidence="6" id="KW-0968">Cytoplasmic vesicle</keyword>
<gene>
    <name evidence="11" type="primary">EC1.1</name>
    <name evidence="11" type="ORF">SDJN03_23334</name>
</gene>
<evidence type="ECO:0000259" key="10">
    <source>
        <dbReference type="Pfam" id="PF05617"/>
    </source>
</evidence>
<dbReference type="Pfam" id="PF05617">
    <property type="entry name" value="Prolamin_like"/>
    <property type="match status" value="1"/>
</dbReference>
<evidence type="ECO:0000256" key="2">
    <source>
        <dbReference type="ARBA" id="ARBA00004613"/>
    </source>
</evidence>
<dbReference type="GO" id="GO:2000008">
    <property type="term" value="P:regulation of protein localization to cell surface"/>
    <property type="evidence" value="ECO:0007669"/>
    <property type="project" value="UniProtKB-ARBA"/>
</dbReference>
<evidence type="ECO:0000256" key="8">
    <source>
        <dbReference type="ARBA" id="ARBA00034484"/>
    </source>
</evidence>
<keyword evidence="4" id="KW-0732">Signal</keyword>